<dbReference type="InterPro" id="IPR023753">
    <property type="entry name" value="FAD/NAD-binding_dom"/>
</dbReference>
<dbReference type="AlphaFoldDB" id="A0AB34CAP2"/>
<dbReference type="Gene3D" id="3.50.50.60">
    <property type="entry name" value="FAD/NAD(P)-binding domain"/>
    <property type="match status" value="2"/>
</dbReference>
<name>A0AB34CAP2_9PSED</name>
<dbReference type="Pfam" id="PF14759">
    <property type="entry name" value="Reductase_C"/>
    <property type="match status" value="1"/>
</dbReference>
<dbReference type="InterPro" id="IPR036188">
    <property type="entry name" value="FAD/NAD-bd_sf"/>
</dbReference>
<evidence type="ECO:0000259" key="5">
    <source>
        <dbReference type="Pfam" id="PF07992"/>
    </source>
</evidence>
<feature type="domain" description="Reductase C-terminal" evidence="6">
    <location>
        <begin position="333"/>
        <end position="414"/>
    </location>
</feature>
<comment type="cofactor">
    <cofactor evidence="1">
        <name>FAD</name>
        <dbReference type="ChEBI" id="CHEBI:57692"/>
    </cofactor>
</comment>
<gene>
    <name evidence="7" type="ORF">F2A38_12475</name>
</gene>
<evidence type="ECO:0000313" key="8">
    <source>
        <dbReference type="Proteomes" id="UP000323924"/>
    </source>
</evidence>
<protein>
    <submittedName>
        <fullName evidence="7">Oxidoreductase</fullName>
    </submittedName>
</protein>
<evidence type="ECO:0000259" key="6">
    <source>
        <dbReference type="Pfam" id="PF14759"/>
    </source>
</evidence>
<dbReference type="Proteomes" id="UP000323924">
    <property type="component" value="Unassembled WGS sequence"/>
</dbReference>
<keyword evidence="4" id="KW-0560">Oxidoreductase</keyword>
<feature type="domain" description="FAD/NAD(P)-binding" evidence="5">
    <location>
        <begin position="11"/>
        <end position="314"/>
    </location>
</feature>
<proteinExistence type="predicted"/>
<dbReference type="Pfam" id="PF07992">
    <property type="entry name" value="Pyr_redox_2"/>
    <property type="match status" value="1"/>
</dbReference>
<evidence type="ECO:0000256" key="2">
    <source>
        <dbReference type="ARBA" id="ARBA00022630"/>
    </source>
</evidence>
<keyword evidence="2" id="KW-0285">Flavoprotein</keyword>
<dbReference type="PANTHER" id="PTHR43557:SF2">
    <property type="entry name" value="RIESKE DOMAIN-CONTAINING PROTEIN-RELATED"/>
    <property type="match status" value="1"/>
</dbReference>
<sequence length="418" mass="44353">MMRNSTDHQLFDFVIVGAGPCGTAAAVEIAKSIPDAKIALVGGEPHPAYERPLLSKSALLDLSGELPPKILYGGLQGLSTLGVSTYIPDFATDINPIEKTITLASNQTIAYSKLLLATGSAPRRLNVPGAGLQCVHYLRTFEEARSIAACLGPAKKIVIIGGGFIGLEVAATARRAGCDVTVLEAGDRLLARGVPNIISARLTEKFKQEGVKLIFNASVSALQGSEYVTGVELSDGMKLPTDAVIIGIGNIPTTELALKAGLLIEDGIVTNHDGRTSDPDIYAAGDVARGPQGLSSHPNYTKRLEAWDPAMRQGVACAKVMSGKGEAEGFSPWIWSDQFDWDLQIAGHGELADESVIREGNAPDTITVLQLYQGRLIGLVSLNDSLNMTVGRRALKSNAEVDVSLAIDRSSRFKYAFI</sequence>
<reference evidence="7 8" key="1">
    <citation type="submission" date="2019-09" db="EMBL/GenBank/DDBJ databases">
        <authorList>
            <person name="Vacheron J."/>
            <person name="Dubost A."/>
            <person name="Prigent-Combaret C."/>
            <person name="Muller D."/>
        </authorList>
    </citation>
    <scope>NUCLEOTIDE SEQUENCE [LARGE SCALE GENOMIC DNA]</scope>
    <source>
        <strain evidence="7 8">JV497</strain>
    </source>
</reference>
<dbReference type="EMBL" id="VWPC01000010">
    <property type="protein sequence ID" value="KAA5842472.1"/>
    <property type="molecule type" value="Genomic_DNA"/>
</dbReference>
<evidence type="ECO:0000256" key="3">
    <source>
        <dbReference type="ARBA" id="ARBA00022827"/>
    </source>
</evidence>
<dbReference type="GO" id="GO:0016651">
    <property type="term" value="F:oxidoreductase activity, acting on NAD(P)H"/>
    <property type="evidence" value="ECO:0007669"/>
    <property type="project" value="TreeGrafter"/>
</dbReference>
<dbReference type="Gene3D" id="3.30.390.30">
    <property type="match status" value="1"/>
</dbReference>
<evidence type="ECO:0000313" key="7">
    <source>
        <dbReference type="EMBL" id="KAA5842472.1"/>
    </source>
</evidence>
<keyword evidence="3" id="KW-0274">FAD</keyword>
<evidence type="ECO:0000256" key="1">
    <source>
        <dbReference type="ARBA" id="ARBA00001974"/>
    </source>
</evidence>
<dbReference type="InterPro" id="IPR016156">
    <property type="entry name" value="FAD/NAD-linked_Rdtase_dimer_sf"/>
</dbReference>
<dbReference type="PANTHER" id="PTHR43557">
    <property type="entry name" value="APOPTOSIS-INDUCING FACTOR 1"/>
    <property type="match status" value="1"/>
</dbReference>
<dbReference type="GO" id="GO:0005737">
    <property type="term" value="C:cytoplasm"/>
    <property type="evidence" value="ECO:0007669"/>
    <property type="project" value="TreeGrafter"/>
</dbReference>
<dbReference type="PRINTS" id="PR00368">
    <property type="entry name" value="FADPNR"/>
</dbReference>
<dbReference type="InterPro" id="IPR050446">
    <property type="entry name" value="FAD-oxidoreductase/Apoptosis"/>
</dbReference>
<dbReference type="SUPFAM" id="SSF51905">
    <property type="entry name" value="FAD/NAD(P)-binding domain"/>
    <property type="match status" value="1"/>
</dbReference>
<dbReference type="SUPFAM" id="SSF55424">
    <property type="entry name" value="FAD/NAD-linked reductases, dimerisation (C-terminal) domain"/>
    <property type="match status" value="1"/>
</dbReference>
<evidence type="ECO:0000256" key="4">
    <source>
        <dbReference type="ARBA" id="ARBA00023002"/>
    </source>
</evidence>
<dbReference type="PRINTS" id="PR00411">
    <property type="entry name" value="PNDRDTASEI"/>
</dbReference>
<comment type="caution">
    <text evidence="7">The sequence shown here is derived from an EMBL/GenBank/DDBJ whole genome shotgun (WGS) entry which is preliminary data.</text>
</comment>
<organism evidence="7 8">
    <name type="scientific">Pseudomonas chlororaphis</name>
    <dbReference type="NCBI Taxonomy" id="587753"/>
    <lineage>
        <taxon>Bacteria</taxon>
        <taxon>Pseudomonadati</taxon>
        <taxon>Pseudomonadota</taxon>
        <taxon>Gammaproteobacteria</taxon>
        <taxon>Pseudomonadales</taxon>
        <taxon>Pseudomonadaceae</taxon>
        <taxon>Pseudomonas</taxon>
    </lineage>
</organism>
<accession>A0AB34CAP2</accession>
<dbReference type="InterPro" id="IPR028202">
    <property type="entry name" value="Reductase_C"/>
</dbReference>